<gene>
    <name evidence="1" type="ORF">JI741_10530</name>
</gene>
<proteinExistence type="predicted"/>
<organism evidence="1 2">
    <name type="scientific">Chryseolinea lacunae</name>
    <dbReference type="NCBI Taxonomy" id="2801331"/>
    <lineage>
        <taxon>Bacteria</taxon>
        <taxon>Pseudomonadati</taxon>
        <taxon>Bacteroidota</taxon>
        <taxon>Cytophagia</taxon>
        <taxon>Cytophagales</taxon>
        <taxon>Fulvivirgaceae</taxon>
        <taxon>Chryseolinea</taxon>
    </lineage>
</organism>
<sequence length="100" mass="11865">MLLYNVTVGIDKEIEAEWIAWIKEKHIPDVMATGFFVDWKFYKVLHDQDDGNVSYSIQFFAETINHVTTYLEEFAPPIVAQHRTRFQNRHVTFMTLLEEV</sequence>
<dbReference type="InterPro" id="IPR025563">
    <property type="entry name" value="DUF4286"/>
</dbReference>
<protein>
    <submittedName>
        <fullName evidence="1">DUF4286 family protein</fullName>
    </submittedName>
</protein>
<dbReference type="EMBL" id="JAERRB010000003">
    <property type="protein sequence ID" value="MBL0741655.1"/>
    <property type="molecule type" value="Genomic_DNA"/>
</dbReference>
<comment type="caution">
    <text evidence="1">The sequence shown here is derived from an EMBL/GenBank/DDBJ whole genome shotgun (WGS) entry which is preliminary data.</text>
</comment>
<keyword evidence="2" id="KW-1185">Reference proteome</keyword>
<accession>A0ABS1KQA5</accession>
<dbReference type="Pfam" id="PF14114">
    <property type="entry name" value="DUF4286"/>
    <property type="match status" value="1"/>
</dbReference>
<dbReference type="RefSeq" id="WP_202009024.1">
    <property type="nucleotide sequence ID" value="NZ_JAERRB010000003.1"/>
</dbReference>
<name>A0ABS1KQA5_9BACT</name>
<reference evidence="1 2" key="1">
    <citation type="submission" date="2021-01" db="EMBL/GenBank/DDBJ databases">
        <title>Chryseolinea sp. Jin1 Genome sequencing and assembly.</title>
        <authorList>
            <person name="Kim I."/>
        </authorList>
    </citation>
    <scope>NUCLEOTIDE SEQUENCE [LARGE SCALE GENOMIC DNA]</scope>
    <source>
        <strain evidence="1 2">Jin1</strain>
    </source>
</reference>
<evidence type="ECO:0000313" key="2">
    <source>
        <dbReference type="Proteomes" id="UP000613030"/>
    </source>
</evidence>
<evidence type="ECO:0000313" key="1">
    <source>
        <dbReference type="EMBL" id="MBL0741655.1"/>
    </source>
</evidence>
<dbReference type="Proteomes" id="UP000613030">
    <property type="component" value="Unassembled WGS sequence"/>
</dbReference>